<evidence type="ECO:0000313" key="2">
    <source>
        <dbReference type="Proteomes" id="UP000663193"/>
    </source>
</evidence>
<dbReference type="EMBL" id="CP069028">
    <property type="protein sequence ID" value="QRC96405.1"/>
    <property type="molecule type" value="Genomic_DNA"/>
</dbReference>
<gene>
    <name evidence="1" type="ORF">JI435_408950</name>
</gene>
<accession>A0A7U2HYB7</accession>
<keyword evidence="2" id="KW-1185">Reference proteome</keyword>
<sequence length="101" mass="11238">MHRAPRIDVNVVSVADKSVPMAVLLVMVEEEISKISPSSHSSFYTLSLSRYALCQQARIIVSTMPQLARPTPLIHTLKPKPYDPFPSLSTAFLQSARIWSS</sequence>
<protein>
    <submittedName>
        <fullName evidence="1">Uncharacterized protein</fullName>
    </submittedName>
</protein>
<dbReference type="VEuPathDB" id="FungiDB:JI435_408950"/>
<evidence type="ECO:0000313" key="1">
    <source>
        <dbReference type="EMBL" id="QRC96405.1"/>
    </source>
</evidence>
<dbReference type="Proteomes" id="UP000663193">
    <property type="component" value="Chromosome 6"/>
</dbReference>
<organism evidence="1 2">
    <name type="scientific">Phaeosphaeria nodorum (strain SN15 / ATCC MYA-4574 / FGSC 10173)</name>
    <name type="common">Glume blotch fungus</name>
    <name type="synonym">Parastagonospora nodorum</name>
    <dbReference type="NCBI Taxonomy" id="321614"/>
    <lineage>
        <taxon>Eukaryota</taxon>
        <taxon>Fungi</taxon>
        <taxon>Dikarya</taxon>
        <taxon>Ascomycota</taxon>
        <taxon>Pezizomycotina</taxon>
        <taxon>Dothideomycetes</taxon>
        <taxon>Pleosporomycetidae</taxon>
        <taxon>Pleosporales</taxon>
        <taxon>Pleosporineae</taxon>
        <taxon>Phaeosphaeriaceae</taxon>
        <taxon>Parastagonospora</taxon>
    </lineage>
</organism>
<proteinExistence type="predicted"/>
<name>A0A7U2HYB7_PHANO</name>
<reference evidence="2" key="1">
    <citation type="journal article" date="2021" name="BMC Genomics">
        <title>Chromosome-level genome assembly and manually-curated proteome of model necrotroph Parastagonospora nodorum Sn15 reveals a genome-wide trove of candidate effector homologs, and redundancy of virulence-related functions within an accessory chromosome.</title>
        <authorList>
            <person name="Bertazzoni S."/>
            <person name="Jones D.A.B."/>
            <person name="Phan H.T."/>
            <person name="Tan K.-C."/>
            <person name="Hane J.K."/>
        </authorList>
    </citation>
    <scope>NUCLEOTIDE SEQUENCE [LARGE SCALE GENOMIC DNA]</scope>
    <source>
        <strain evidence="2">SN15 / ATCC MYA-4574 / FGSC 10173)</strain>
    </source>
</reference>
<dbReference type="AlphaFoldDB" id="A0A7U2HYB7"/>